<sequence length="503" mass="57695">MDAENEMEREERLRNLYATLAEELGYRGDNWMRAAAETVDQFFASLGDSICECIERLDRRYGPFWKLRWSLYYPCSPRNRKLRDLKRTKRQLKQICESNKTATTPWYVQLARAPFARLGRIAKGSTVNRSLFFTRLPPEIRTMILEEAFGNQTIHLDLSLRYPFHEMQGEPKLIRGRFYHFCAHAKIRPATFEHFSSDMFTVSEEGTYDTTKSKEWRWLSCVCHRQPPTAKLLPFGRRQNDHGSLIHEPHGDRCLDGRGYCPMWPGAWPSKCSVGVYGWLLSCRQAYMETQQILFRSNTFHISSPALLLGIQDVMSSNVIGMMTSLDIVFDRGVVELAKAFTSLPSRFGIKSIHEAGKITFPSMQQLRISFVEISQFTDPWTGDYTTDTDHRNRNVMTLGTLPKLDALVQRIVPPSAEVTVSCPRSHWYSEIENALIAQQGHPRTQSQPSELGGQRCWREIPNIDRGTQVIANSSVEALLDDTLIAGYWIHSSQGRPVQGTEN</sequence>
<evidence type="ECO:0000259" key="1">
    <source>
        <dbReference type="Pfam" id="PF24864"/>
    </source>
</evidence>
<dbReference type="Proteomes" id="UP000766486">
    <property type="component" value="Unassembled WGS sequence"/>
</dbReference>
<protein>
    <recommendedName>
        <fullName evidence="1">DUF7730 domain-containing protein</fullName>
    </recommendedName>
</protein>
<dbReference type="InterPro" id="IPR056632">
    <property type="entry name" value="DUF7730"/>
</dbReference>
<keyword evidence="3" id="KW-1185">Reference proteome</keyword>
<dbReference type="Pfam" id="PF24864">
    <property type="entry name" value="DUF7730"/>
    <property type="match status" value="1"/>
</dbReference>
<dbReference type="PANTHER" id="PTHR38790:SF4">
    <property type="entry name" value="2EXR DOMAIN-CONTAINING PROTEIN"/>
    <property type="match status" value="1"/>
</dbReference>
<proteinExistence type="predicted"/>
<feature type="domain" description="DUF7730" evidence="1">
    <location>
        <begin position="128"/>
        <end position="159"/>
    </location>
</feature>
<evidence type="ECO:0000313" key="3">
    <source>
        <dbReference type="Proteomes" id="UP000766486"/>
    </source>
</evidence>
<accession>A0ABY6UWY3</accession>
<comment type="caution">
    <text evidence="2">The sequence shown here is derived from an EMBL/GenBank/DDBJ whole genome shotgun (WGS) entry which is preliminary data.</text>
</comment>
<evidence type="ECO:0000313" key="2">
    <source>
        <dbReference type="EMBL" id="VUC35587.1"/>
    </source>
</evidence>
<dbReference type="PANTHER" id="PTHR38790">
    <property type="entry name" value="2EXR DOMAIN-CONTAINING PROTEIN-RELATED"/>
    <property type="match status" value="1"/>
</dbReference>
<name>A0ABY6UWY3_BIOOC</name>
<dbReference type="EMBL" id="CABFNS010000915">
    <property type="protein sequence ID" value="VUC35587.1"/>
    <property type="molecule type" value="Genomic_DNA"/>
</dbReference>
<gene>
    <name evidence="2" type="ORF">CLO192961_LOCUS421991</name>
</gene>
<organism evidence="2 3">
    <name type="scientific">Bionectria ochroleuca</name>
    <name type="common">Gliocladium roseum</name>
    <dbReference type="NCBI Taxonomy" id="29856"/>
    <lineage>
        <taxon>Eukaryota</taxon>
        <taxon>Fungi</taxon>
        <taxon>Dikarya</taxon>
        <taxon>Ascomycota</taxon>
        <taxon>Pezizomycotina</taxon>
        <taxon>Sordariomycetes</taxon>
        <taxon>Hypocreomycetidae</taxon>
        <taxon>Hypocreales</taxon>
        <taxon>Bionectriaceae</taxon>
        <taxon>Clonostachys</taxon>
    </lineage>
</organism>
<reference evidence="2 3" key="1">
    <citation type="submission" date="2019-06" db="EMBL/GenBank/DDBJ databases">
        <authorList>
            <person name="Broberg M."/>
        </authorList>
    </citation>
    <scope>NUCLEOTIDE SEQUENCE [LARGE SCALE GENOMIC DNA]</scope>
</reference>